<gene>
    <name evidence="1" type="ORF">QTH91_05895</name>
</gene>
<evidence type="ECO:0000313" key="2">
    <source>
        <dbReference type="Proteomes" id="UP001174908"/>
    </source>
</evidence>
<organism evidence="1 2">
    <name type="scientific">Variovorax dokdonensis</name>
    <dbReference type="NCBI Taxonomy" id="344883"/>
    <lineage>
        <taxon>Bacteria</taxon>
        <taxon>Pseudomonadati</taxon>
        <taxon>Pseudomonadota</taxon>
        <taxon>Betaproteobacteria</taxon>
        <taxon>Burkholderiales</taxon>
        <taxon>Comamonadaceae</taxon>
        <taxon>Variovorax</taxon>
    </lineage>
</organism>
<protein>
    <submittedName>
        <fullName evidence="1">Uncharacterized protein</fullName>
    </submittedName>
</protein>
<accession>A0ABT7N7U5</accession>
<dbReference type="Proteomes" id="UP001174908">
    <property type="component" value="Unassembled WGS sequence"/>
</dbReference>
<reference evidence="1" key="1">
    <citation type="submission" date="2023-06" db="EMBL/GenBank/DDBJ databases">
        <authorList>
            <person name="Jiang Y."/>
            <person name="Liu Q."/>
        </authorList>
    </citation>
    <scope>NUCLEOTIDE SEQUENCE</scope>
    <source>
        <strain evidence="1">CGMCC 1.12089</strain>
    </source>
</reference>
<proteinExistence type="predicted"/>
<comment type="caution">
    <text evidence="1">The sequence shown here is derived from an EMBL/GenBank/DDBJ whole genome shotgun (WGS) entry which is preliminary data.</text>
</comment>
<evidence type="ECO:0000313" key="1">
    <source>
        <dbReference type="EMBL" id="MDM0044006.1"/>
    </source>
</evidence>
<keyword evidence="2" id="KW-1185">Reference proteome</keyword>
<name>A0ABT7N7U5_9BURK</name>
<dbReference type="EMBL" id="JASZYV010000001">
    <property type="protein sequence ID" value="MDM0044006.1"/>
    <property type="molecule type" value="Genomic_DNA"/>
</dbReference>
<dbReference type="RefSeq" id="WP_286659073.1">
    <property type="nucleotide sequence ID" value="NZ_JASZYV010000001.1"/>
</dbReference>
<sequence length="73" mass="8349">MDHLTHGRRLNARFRAKILGLDPDELDFEEAEKLPTFSTNGSQKSVEITALIRLLERKWQEKQTGAKKNGGKK</sequence>